<feature type="transmembrane region" description="Helical" evidence="1">
    <location>
        <begin position="68"/>
        <end position="88"/>
    </location>
</feature>
<keyword evidence="1" id="KW-0812">Transmembrane</keyword>
<dbReference type="EMBL" id="MCGE01000012">
    <property type="protein sequence ID" value="ORZ15836.1"/>
    <property type="molecule type" value="Genomic_DNA"/>
</dbReference>
<dbReference type="PANTHER" id="PTHR43238:SF1">
    <property type="entry name" value="GDP-L-FUCOSE SYNTHASE"/>
    <property type="match status" value="1"/>
</dbReference>
<dbReference type="InterPro" id="IPR036291">
    <property type="entry name" value="NAD(P)-bd_dom_sf"/>
</dbReference>
<dbReference type="GO" id="GO:0050577">
    <property type="term" value="F:GDP-L-fucose synthase activity"/>
    <property type="evidence" value="ECO:0007669"/>
    <property type="project" value="TreeGrafter"/>
</dbReference>
<gene>
    <name evidence="2" type="ORF">BCR42DRAFT_392790</name>
</gene>
<keyword evidence="1" id="KW-1133">Transmembrane helix</keyword>
<dbReference type="Gene3D" id="3.90.25.10">
    <property type="entry name" value="UDP-galactose 4-epimerase, domain 1"/>
    <property type="match status" value="1"/>
</dbReference>
<protein>
    <submittedName>
        <fullName evidence="2">Uncharacterized protein</fullName>
    </submittedName>
</protein>
<comment type="caution">
    <text evidence="2">The sequence shown here is derived from an EMBL/GenBank/DDBJ whole genome shotgun (WGS) entry which is preliminary data.</text>
</comment>
<proteinExistence type="predicted"/>
<evidence type="ECO:0000256" key="1">
    <source>
        <dbReference type="SAM" id="Phobius"/>
    </source>
</evidence>
<evidence type="ECO:0000313" key="3">
    <source>
        <dbReference type="Proteomes" id="UP000193560"/>
    </source>
</evidence>
<dbReference type="PANTHER" id="PTHR43238">
    <property type="entry name" value="GDP-L-FUCOSE SYNTHASE"/>
    <property type="match status" value="1"/>
</dbReference>
<keyword evidence="3" id="KW-1185">Reference proteome</keyword>
<name>A0A1X2IG47_9FUNG</name>
<dbReference type="Proteomes" id="UP000193560">
    <property type="component" value="Unassembled WGS sequence"/>
</dbReference>
<reference evidence="2 3" key="1">
    <citation type="submission" date="2016-07" db="EMBL/GenBank/DDBJ databases">
        <title>Pervasive Adenine N6-methylation of Active Genes in Fungi.</title>
        <authorList>
            <consortium name="DOE Joint Genome Institute"/>
            <person name="Mondo S.J."/>
            <person name="Dannebaum R.O."/>
            <person name="Kuo R.C."/>
            <person name="Labutti K."/>
            <person name="Haridas S."/>
            <person name="Kuo A."/>
            <person name="Salamov A."/>
            <person name="Ahrendt S.R."/>
            <person name="Lipzen A."/>
            <person name="Sullivan W."/>
            <person name="Andreopoulos W.B."/>
            <person name="Clum A."/>
            <person name="Lindquist E."/>
            <person name="Daum C."/>
            <person name="Ramamoorthy G.K."/>
            <person name="Gryganskyi A."/>
            <person name="Culley D."/>
            <person name="Magnuson J.K."/>
            <person name="James T.Y."/>
            <person name="O'Malley M.A."/>
            <person name="Stajich J.E."/>
            <person name="Spatafora J.W."/>
            <person name="Visel A."/>
            <person name="Grigoriev I.V."/>
        </authorList>
    </citation>
    <scope>NUCLEOTIDE SEQUENCE [LARGE SCALE GENOMIC DNA]</scope>
    <source>
        <strain evidence="2 3">NRRL 1336</strain>
    </source>
</reference>
<dbReference type="SUPFAM" id="SSF51735">
    <property type="entry name" value="NAD(P)-binding Rossmann-fold domains"/>
    <property type="match status" value="1"/>
</dbReference>
<accession>A0A1X2IG47</accession>
<keyword evidence="1" id="KW-0472">Membrane</keyword>
<dbReference type="STRING" id="90262.A0A1X2IG47"/>
<dbReference type="OrthoDB" id="202470at2759"/>
<sequence>MNPTLITLMGNVRLMCKTIIPTNVLGPHDNYNLEDSHVLPGLTHKYLLVKQNNSPFIFGGTGKLLRQFIYHTLVTLLSSLSGLFFVLVGEEDEASIKDVDLLIPLSRRFHLKANNYSDTSRAHGQFKTPASNDKLKKYLPDFEFTPFDLAVKESVEKFVSNFDQA</sequence>
<dbReference type="AlphaFoldDB" id="A0A1X2IG47"/>
<organism evidence="2 3">
    <name type="scientific">Absidia repens</name>
    <dbReference type="NCBI Taxonomy" id="90262"/>
    <lineage>
        <taxon>Eukaryota</taxon>
        <taxon>Fungi</taxon>
        <taxon>Fungi incertae sedis</taxon>
        <taxon>Mucoromycota</taxon>
        <taxon>Mucoromycotina</taxon>
        <taxon>Mucoromycetes</taxon>
        <taxon>Mucorales</taxon>
        <taxon>Cunninghamellaceae</taxon>
        <taxon>Absidia</taxon>
    </lineage>
</organism>
<evidence type="ECO:0000313" key="2">
    <source>
        <dbReference type="EMBL" id="ORZ15836.1"/>
    </source>
</evidence>